<evidence type="ECO:0000313" key="11">
    <source>
        <dbReference type="Proteomes" id="UP000429523"/>
    </source>
</evidence>
<dbReference type="EMBL" id="QXGC01000347">
    <property type="protein sequence ID" value="KAE9239784.1"/>
    <property type="molecule type" value="Genomic_DNA"/>
</dbReference>
<evidence type="ECO:0000313" key="10">
    <source>
        <dbReference type="EMBL" id="KAE9296337.1"/>
    </source>
</evidence>
<evidence type="ECO:0000313" key="20">
    <source>
        <dbReference type="Proteomes" id="UP000488956"/>
    </source>
</evidence>
<dbReference type="EMBL" id="QXGB01000382">
    <property type="protein sequence ID" value="KAE9217102.1"/>
    <property type="molecule type" value="Genomic_DNA"/>
</dbReference>
<reference evidence="11 12" key="1">
    <citation type="submission" date="2018-08" db="EMBL/GenBank/DDBJ databases">
        <title>Genomic investigation of the strawberry pathogen Phytophthora fragariae indicates pathogenicity is determined by transcriptional variation in three key races.</title>
        <authorList>
            <person name="Adams T.M."/>
            <person name="Armitage A.D."/>
            <person name="Sobczyk M.K."/>
            <person name="Bates H.J."/>
            <person name="Dunwell J.M."/>
            <person name="Nellist C.F."/>
            <person name="Harrison R.J."/>
        </authorList>
    </citation>
    <scope>NUCLEOTIDE SEQUENCE [LARGE SCALE GENOMIC DNA]</scope>
    <source>
        <strain evidence="9 13">A4</strain>
        <strain evidence="8 14">BC-1</strain>
        <strain evidence="7 18">BC-23</strain>
        <strain evidence="6 12">NOV-27</strain>
        <strain evidence="5 15">NOV-5</strain>
        <strain evidence="3 16">NOV-71</strain>
        <strain evidence="10 19">NOV-77</strain>
        <strain evidence="1 11">NOV-9</strain>
        <strain evidence="4 20">ONT-3</strain>
        <strain evidence="2 17">SCRP245</strain>
    </source>
</reference>
<evidence type="ECO:0000313" key="3">
    <source>
        <dbReference type="EMBL" id="KAE9076489.1"/>
    </source>
</evidence>
<dbReference type="EMBL" id="QXFW01000408">
    <property type="protein sequence ID" value="KAE9013171.1"/>
    <property type="molecule type" value="Genomic_DNA"/>
</dbReference>
<dbReference type="PANTHER" id="PTHR40866:SF1">
    <property type="entry name" value="BED-TYPE DOMAIN-CONTAINING PROTEIN"/>
    <property type="match status" value="1"/>
</dbReference>
<dbReference type="EMBL" id="QXGA01000423">
    <property type="protein sequence ID" value="KAE9146183.1"/>
    <property type="molecule type" value="Genomic_DNA"/>
</dbReference>
<evidence type="ECO:0000313" key="14">
    <source>
        <dbReference type="Proteomes" id="UP000440367"/>
    </source>
</evidence>
<evidence type="ECO:0000313" key="17">
    <source>
        <dbReference type="Proteomes" id="UP000460718"/>
    </source>
</evidence>
<dbReference type="EMBL" id="QXFY01002508">
    <property type="protein sequence ID" value="KAE9296337.1"/>
    <property type="molecule type" value="Genomic_DNA"/>
</dbReference>
<accession>A0A6A3YE72</accession>
<dbReference type="Proteomes" id="UP000429523">
    <property type="component" value="Unassembled WGS sequence"/>
</dbReference>
<protein>
    <recommendedName>
        <fullName evidence="21">DUF659 domain-containing protein</fullName>
    </recommendedName>
</protein>
<comment type="caution">
    <text evidence="6">The sequence shown here is derived from an EMBL/GenBank/DDBJ whole genome shotgun (WGS) entry which is preliminary data.</text>
</comment>
<evidence type="ECO:0000313" key="7">
    <source>
        <dbReference type="EMBL" id="KAE9239784.1"/>
    </source>
</evidence>
<evidence type="ECO:0000313" key="4">
    <source>
        <dbReference type="EMBL" id="KAE9118713.1"/>
    </source>
</evidence>
<dbReference type="Proteomes" id="UP000460718">
    <property type="component" value="Unassembled WGS sequence"/>
</dbReference>
<dbReference type="PANTHER" id="PTHR40866">
    <property type="entry name" value="BED-TYPE DOMAIN-CONTAINING PROTEIN"/>
    <property type="match status" value="1"/>
</dbReference>
<keyword evidence="12" id="KW-1185">Reference proteome</keyword>
<evidence type="ECO:0000313" key="18">
    <source>
        <dbReference type="Proteomes" id="UP000476176"/>
    </source>
</evidence>
<dbReference type="EMBL" id="QXGF01000426">
    <property type="protein sequence ID" value="KAE8940416.1"/>
    <property type="molecule type" value="Genomic_DNA"/>
</dbReference>
<dbReference type="EMBL" id="QXFX01000361">
    <property type="protein sequence ID" value="KAE9118713.1"/>
    <property type="molecule type" value="Genomic_DNA"/>
</dbReference>
<dbReference type="OrthoDB" id="117480at2759"/>
<dbReference type="Proteomes" id="UP000433483">
    <property type="component" value="Unassembled WGS sequence"/>
</dbReference>
<dbReference type="EMBL" id="QXFZ01002499">
    <property type="protein sequence ID" value="KAE9076489.1"/>
    <property type="molecule type" value="Genomic_DNA"/>
</dbReference>
<evidence type="ECO:0000313" key="13">
    <source>
        <dbReference type="Proteomes" id="UP000437068"/>
    </source>
</evidence>
<evidence type="ECO:0000313" key="12">
    <source>
        <dbReference type="Proteomes" id="UP000433483"/>
    </source>
</evidence>
<dbReference type="EMBL" id="QXGE01002574">
    <property type="protein sequence ID" value="KAE9280766.1"/>
    <property type="molecule type" value="Genomic_DNA"/>
</dbReference>
<dbReference type="Proteomes" id="UP000488956">
    <property type="component" value="Unassembled WGS sequence"/>
</dbReference>
<evidence type="ECO:0008006" key="21">
    <source>
        <dbReference type="Google" id="ProtNLM"/>
    </source>
</evidence>
<evidence type="ECO:0000313" key="2">
    <source>
        <dbReference type="EMBL" id="KAE9013171.1"/>
    </source>
</evidence>
<sequence length="125" mass="14411">MDLFGFVDEVTINIYQWMRWIIQRNLPITKVENKLTREEVTMKPTTARTIKVCMRYAAGKVGRVISSEMGESFYLIFDGWTSNSLYFPGIFAVYVLKGGASDYFPSLRWTTAKRCPLTSTTSRRS</sequence>
<organism evidence="6 12">
    <name type="scientific">Phytophthora fragariae</name>
    <dbReference type="NCBI Taxonomy" id="53985"/>
    <lineage>
        <taxon>Eukaryota</taxon>
        <taxon>Sar</taxon>
        <taxon>Stramenopiles</taxon>
        <taxon>Oomycota</taxon>
        <taxon>Peronosporomycetes</taxon>
        <taxon>Peronosporales</taxon>
        <taxon>Peronosporaceae</taxon>
        <taxon>Phytophthora</taxon>
    </lineage>
</organism>
<evidence type="ECO:0000313" key="16">
    <source>
        <dbReference type="Proteomes" id="UP000441208"/>
    </source>
</evidence>
<name>A0A6A3YE72_9STRA</name>
<evidence type="ECO:0000313" key="6">
    <source>
        <dbReference type="EMBL" id="KAE9217102.1"/>
    </source>
</evidence>
<gene>
    <name evidence="9" type="ORF">PF001_g24086</name>
    <name evidence="8" type="ORF">PF002_g9844</name>
    <name evidence="7" type="ORF">PF004_g7790</name>
    <name evidence="6" type="ORF">PF005_g8796</name>
    <name evidence="5" type="ORF">PF006_g9037</name>
    <name evidence="3" type="ORF">PF007_g24609</name>
    <name evidence="10" type="ORF">PF008_g24027</name>
    <name evidence="1" type="ORF">PF009_g9771</name>
    <name evidence="4" type="ORF">PF010_g8115</name>
    <name evidence="2" type="ORF">PF011_g8594</name>
</gene>
<evidence type="ECO:0000313" key="1">
    <source>
        <dbReference type="EMBL" id="KAE8940416.1"/>
    </source>
</evidence>
<dbReference type="Proteomes" id="UP000486351">
    <property type="component" value="Unassembled WGS sequence"/>
</dbReference>
<dbReference type="Proteomes" id="UP000440732">
    <property type="component" value="Unassembled WGS sequence"/>
</dbReference>
<dbReference type="Proteomes" id="UP000441208">
    <property type="component" value="Unassembled WGS sequence"/>
</dbReference>
<dbReference type="Proteomes" id="UP000440367">
    <property type="component" value="Unassembled WGS sequence"/>
</dbReference>
<evidence type="ECO:0000313" key="5">
    <source>
        <dbReference type="EMBL" id="KAE9146183.1"/>
    </source>
</evidence>
<evidence type="ECO:0000313" key="9">
    <source>
        <dbReference type="EMBL" id="KAE9280766.1"/>
    </source>
</evidence>
<dbReference type="EMBL" id="QXGD01000418">
    <property type="protein sequence ID" value="KAE9240291.1"/>
    <property type="molecule type" value="Genomic_DNA"/>
</dbReference>
<dbReference type="Proteomes" id="UP000437068">
    <property type="component" value="Unassembled WGS sequence"/>
</dbReference>
<proteinExistence type="predicted"/>
<dbReference type="AlphaFoldDB" id="A0A6A3YE72"/>
<evidence type="ECO:0000313" key="8">
    <source>
        <dbReference type="EMBL" id="KAE9240291.1"/>
    </source>
</evidence>
<evidence type="ECO:0000313" key="15">
    <source>
        <dbReference type="Proteomes" id="UP000440732"/>
    </source>
</evidence>
<evidence type="ECO:0000313" key="19">
    <source>
        <dbReference type="Proteomes" id="UP000486351"/>
    </source>
</evidence>
<dbReference type="Proteomes" id="UP000476176">
    <property type="component" value="Unassembled WGS sequence"/>
</dbReference>